<protein>
    <submittedName>
        <fullName evidence="2">Uncharacterized protein</fullName>
    </submittedName>
</protein>
<dbReference type="SUPFAM" id="SSF50985">
    <property type="entry name" value="RCC1/BLIP-II"/>
    <property type="match status" value="1"/>
</dbReference>
<feature type="repeat" description="RCC1" evidence="1">
    <location>
        <begin position="226"/>
        <end position="277"/>
    </location>
</feature>
<dbReference type="Proteomes" id="UP000245699">
    <property type="component" value="Unassembled WGS sequence"/>
</dbReference>
<dbReference type="InterPro" id="IPR051553">
    <property type="entry name" value="Ran_GTPase-activating"/>
</dbReference>
<gene>
    <name evidence="2" type="ORF">BB559_002366</name>
</gene>
<comment type="caution">
    <text evidence="2">The sequence shown here is derived from an EMBL/GenBank/DDBJ whole genome shotgun (WGS) entry which is preliminary data.</text>
</comment>
<dbReference type="InterPro" id="IPR009091">
    <property type="entry name" value="RCC1/BLIP-II"/>
</dbReference>
<reference evidence="2 3" key="1">
    <citation type="journal article" date="2018" name="MBio">
        <title>Comparative Genomics Reveals the Core Gene Toolbox for the Fungus-Insect Symbiosis.</title>
        <authorList>
            <person name="Wang Y."/>
            <person name="Stata M."/>
            <person name="Wang W."/>
            <person name="Stajich J.E."/>
            <person name="White M.M."/>
            <person name="Moncalvo J.M."/>
        </authorList>
    </citation>
    <scope>NUCLEOTIDE SEQUENCE [LARGE SCALE GENOMIC DNA]</scope>
    <source>
        <strain evidence="2 3">AUS-77-4</strain>
    </source>
</reference>
<sequence>MYLLSKSFKTFRSSRSLHTIRTLEPLLLGWGSYLSPFLQDSPLIHDSDHSVLSSKETTAVISPSLIDLRKLFKTNNIRDLEVSAVGAGFAHFLISLFNPKDNNSKVAGVGLNRFSQLGKHTTENPAHVLYSIPGKVSQISCGREHSMILVDLEKDLQEVYVSGSNVYGQLGILDSKDSSKKHLNHKFPLGMELSPIRSLKGFIDHDSKISQISCGLDHSLILGDNGKVYAMGWSADGQCGTGETKNVYQPSLVKGLDNVKVEMIGTSTDFTLALSQNKKLYCWGNGEYRNNMANIEDDKILSAINVVTDFGEIKSVAAGGAHSVALNTEGNVFTCGFGALGLGENNTHFVEPIQIPSLQNIADIYASTDYCLAKSINNEFFVWGLNNTSEVLGIGERRHAFEPHKLRFDHLKIDPEYSLSKVALGNSNVFLY</sequence>
<dbReference type="InterPro" id="IPR000408">
    <property type="entry name" value="Reg_chr_condens"/>
</dbReference>
<dbReference type="PANTHER" id="PTHR45982:SF1">
    <property type="entry name" value="REGULATOR OF CHROMOSOME CONDENSATION"/>
    <property type="match status" value="1"/>
</dbReference>
<evidence type="ECO:0000313" key="3">
    <source>
        <dbReference type="Proteomes" id="UP000245699"/>
    </source>
</evidence>
<dbReference type="Gene3D" id="2.130.10.30">
    <property type="entry name" value="Regulator of chromosome condensation 1/beta-lactamase-inhibitor protein II"/>
    <property type="match status" value="2"/>
</dbReference>
<dbReference type="EMBL" id="MBFT01000143">
    <property type="protein sequence ID" value="PVU96510.1"/>
    <property type="molecule type" value="Genomic_DNA"/>
</dbReference>
<dbReference type="PRINTS" id="PR00633">
    <property type="entry name" value="RCCNDNSATION"/>
</dbReference>
<dbReference type="PANTHER" id="PTHR45982">
    <property type="entry name" value="REGULATOR OF CHROMOSOME CONDENSATION"/>
    <property type="match status" value="1"/>
</dbReference>
<dbReference type="AlphaFoldDB" id="A0A2T9YVY4"/>
<dbReference type="PROSITE" id="PS50012">
    <property type="entry name" value="RCC1_3"/>
    <property type="match status" value="4"/>
</dbReference>
<accession>A0A2T9YVY4</accession>
<evidence type="ECO:0000313" key="2">
    <source>
        <dbReference type="EMBL" id="PVU96510.1"/>
    </source>
</evidence>
<dbReference type="OrthoDB" id="5370059at2759"/>
<organism evidence="2 3">
    <name type="scientific">Furculomyces boomerangus</name>
    <dbReference type="NCBI Taxonomy" id="61424"/>
    <lineage>
        <taxon>Eukaryota</taxon>
        <taxon>Fungi</taxon>
        <taxon>Fungi incertae sedis</taxon>
        <taxon>Zoopagomycota</taxon>
        <taxon>Kickxellomycotina</taxon>
        <taxon>Harpellomycetes</taxon>
        <taxon>Harpellales</taxon>
        <taxon>Harpellaceae</taxon>
        <taxon>Furculomyces</taxon>
    </lineage>
</organism>
<dbReference type="STRING" id="61424.A0A2T9YVY4"/>
<feature type="repeat" description="RCC1" evidence="1">
    <location>
        <begin position="157"/>
        <end position="225"/>
    </location>
</feature>
<dbReference type="Pfam" id="PF00415">
    <property type="entry name" value="RCC1"/>
    <property type="match status" value="2"/>
</dbReference>
<name>A0A2T9YVY4_9FUNG</name>
<keyword evidence="3" id="KW-1185">Reference proteome</keyword>
<feature type="repeat" description="RCC1" evidence="1">
    <location>
        <begin position="104"/>
        <end position="152"/>
    </location>
</feature>
<proteinExistence type="predicted"/>
<feature type="repeat" description="RCC1" evidence="1">
    <location>
        <begin position="278"/>
        <end position="329"/>
    </location>
</feature>
<evidence type="ECO:0000256" key="1">
    <source>
        <dbReference type="PROSITE-ProRule" id="PRU00235"/>
    </source>
</evidence>
<dbReference type="Pfam" id="PF13540">
    <property type="entry name" value="RCC1_2"/>
    <property type="match status" value="1"/>
</dbReference>